<feature type="transmembrane region" description="Helical" evidence="7">
    <location>
        <begin position="291"/>
        <end position="315"/>
    </location>
</feature>
<evidence type="ECO:0000256" key="5">
    <source>
        <dbReference type="ARBA" id="ARBA00022989"/>
    </source>
</evidence>
<keyword evidence="6 7" id="KW-0472">Membrane</keyword>
<evidence type="ECO:0000256" key="2">
    <source>
        <dbReference type="ARBA" id="ARBA00022475"/>
    </source>
</evidence>
<comment type="function">
    <text evidence="7">Catalyzes the transfer of the diacylglyceryl group from phosphatidylglycerol to the sulfhydryl group of the N-terminal cysteine of a prolipoprotein, the first step in the formation of mature lipoproteins.</text>
</comment>
<feature type="binding site" evidence="7">
    <location>
        <position position="151"/>
    </location>
    <ligand>
        <name>a 1,2-diacyl-sn-glycero-3-phospho-(1'-sn-glycerol)</name>
        <dbReference type="ChEBI" id="CHEBI:64716"/>
    </ligand>
</feature>
<comment type="catalytic activity">
    <reaction evidence="7">
        <text>L-cysteinyl-[prolipoprotein] + a 1,2-diacyl-sn-glycero-3-phospho-(1'-sn-glycerol) = an S-1,2-diacyl-sn-glyceryl-L-cysteinyl-[prolipoprotein] + sn-glycerol 1-phosphate + H(+)</text>
        <dbReference type="Rhea" id="RHEA:56712"/>
        <dbReference type="Rhea" id="RHEA-COMP:14679"/>
        <dbReference type="Rhea" id="RHEA-COMP:14680"/>
        <dbReference type="ChEBI" id="CHEBI:15378"/>
        <dbReference type="ChEBI" id="CHEBI:29950"/>
        <dbReference type="ChEBI" id="CHEBI:57685"/>
        <dbReference type="ChEBI" id="CHEBI:64716"/>
        <dbReference type="ChEBI" id="CHEBI:140658"/>
        <dbReference type="EC" id="2.5.1.145"/>
    </reaction>
</comment>
<feature type="transmembrane region" description="Helical" evidence="7">
    <location>
        <begin position="33"/>
        <end position="51"/>
    </location>
</feature>
<dbReference type="NCBIfam" id="TIGR00544">
    <property type="entry name" value="lgt"/>
    <property type="match status" value="1"/>
</dbReference>
<dbReference type="EC" id="2.5.1.145" evidence="7"/>
<evidence type="ECO:0000256" key="7">
    <source>
        <dbReference type="HAMAP-Rule" id="MF_01147"/>
    </source>
</evidence>
<comment type="pathway">
    <text evidence="7">Protein modification; lipoprotein biosynthesis (diacylglyceryl transfer).</text>
</comment>
<dbReference type="PANTHER" id="PTHR30589:SF0">
    <property type="entry name" value="PHOSPHATIDYLGLYCEROL--PROLIPOPROTEIN DIACYLGLYCERYL TRANSFERASE"/>
    <property type="match status" value="1"/>
</dbReference>
<comment type="subcellular location">
    <subcellularLocation>
        <location evidence="7">Cell membrane</location>
        <topology evidence="7">Multi-pass membrane protein</topology>
    </subcellularLocation>
</comment>
<organism evidence="8 9">
    <name type="scientific">Hymenobacter ginsengisoli</name>
    <dbReference type="NCBI Taxonomy" id="1051626"/>
    <lineage>
        <taxon>Bacteria</taxon>
        <taxon>Pseudomonadati</taxon>
        <taxon>Bacteroidota</taxon>
        <taxon>Cytophagia</taxon>
        <taxon>Cytophagales</taxon>
        <taxon>Hymenobacteraceae</taxon>
        <taxon>Hymenobacter</taxon>
    </lineage>
</organism>
<evidence type="ECO:0000313" key="8">
    <source>
        <dbReference type="EMBL" id="GAA4507874.1"/>
    </source>
</evidence>
<feature type="transmembrane region" description="Helical" evidence="7">
    <location>
        <begin position="261"/>
        <end position="279"/>
    </location>
</feature>
<gene>
    <name evidence="7 8" type="primary">lgt</name>
    <name evidence="8" type="ORF">GCM10023172_39180</name>
</gene>
<evidence type="ECO:0000256" key="1">
    <source>
        <dbReference type="ARBA" id="ARBA00007150"/>
    </source>
</evidence>
<dbReference type="EMBL" id="BAABGQ010000012">
    <property type="protein sequence ID" value="GAA4507874.1"/>
    <property type="molecule type" value="Genomic_DNA"/>
</dbReference>
<keyword evidence="4 7" id="KW-0812">Transmembrane</keyword>
<dbReference type="PANTHER" id="PTHR30589">
    <property type="entry name" value="PROLIPOPROTEIN DIACYLGLYCERYL TRANSFERASE"/>
    <property type="match status" value="1"/>
</dbReference>
<evidence type="ECO:0000256" key="6">
    <source>
        <dbReference type="ARBA" id="ARBA00023136"/>
    </source>
</evidence>
<keyword evidence="9" id="KW-1185">Reference proteome</keyword>
<feature type="transmembrane region" description="Helical" evidence="7">
    <location>
        <begin position="232"/>
        <end position="249"/>
    </location>
</feature>
<comment type="caution">
    <text evidence="8">The sequence shown here is derived from an EMBL/GenBank/DDBJ whole genome shotgun (WGS) entry which is preliminary data.</text>
</comment>
<dbReference type="GO" id="GO:0016740">
    <property type="term" value="F:transferase activity"/>
    <property type="evidence" value="ECO:0007669"/>
    <property type="project" value="UniProtKB-KW"/>
</dbReference>
<comment type="similarity">
    <text evidence="1 7">Belongs to the Lgt family.</text>
</comment>
<dbReference type="Proteomes" id="UP001501243">
    <property type="component" value="Unassembled WGS sequence"/>
</dbReference>
<reference evidence="9" key="1">
    <citation type="journal article" date="2019" name="Int. J. Syst. Evol. Microbiol.">
        <title>The Global Catalogue of Microorganisms (GCM) 10K type strain sequencing project: providing services to taxonomists for standard genome sequencing and annotation.</title>
        <authorList>
            <consortium name="The Broad Institute Genomics Platform"/>
            <consortium name="The Broad Institute Genome Sequencing Center for Infectious Disease"/>
            <person name="Wu L."/>
            <person name="Ma J."/>
        </authorList>
    </citation>
    <scope>NUCLEOTIDE SEQUENCE [LARGE SCALE GENOMIC DNA]</scope>
    <source>
        <strain evidence="9">JCM 17841</strain>
    </source>
</reference>
<feature type="transmembrane region" description="Helical" evidence="7">
    <location>
        <begin position="63"/>
        <end position="83"/>
    </location>
</feature>
<feature type="transmembrane region" description="Helical" evidence="7">
    <location>
        <begin position="103"/>
        <end position="125"/>
    </location>
</feature>
<accession>A0ABP8QPC5</accession>
<dbReference type="Pfam" id="PF01790">
    <property type="entry name" value="LGT"/>
    <property type="match status" value="1"/>
</dbReference>
<name>A0ABP8QPC5_9BACT</name>
<dbReference type="HAMAP" id="MF_01147">
    <property type="entry name" value="Lgt"/>
    <property type="match status" value="1"/>
</dbReference>
<keyword evidence="5 7" id="KW-1133">Transmembrane helix</keyword>
<keyword evidence="3 7" id="KW-0808">Transferase</keyword>
<sequence>MTPLSFLLPMTAPLAYITWNVSPIIAEIGPLLLRWYGVLFALGFVIGSFVLTHIYKEENVRPYWVDVITFYMVVGTVLGARLGHVFFYDWPSYREHPGEILKIWHGGLASHGATIGILLAVFIFSMRNKFDYLWVLDRIVIVVAIGGACIRLGNLMNSEIVGKPTDVPWAFVFPRDTEHLQRYTPDQPLPTGAVLVQRSQLPNGEQTTEVLPAGSTPSATTEVAVPRHPTQIYESLFCIFLLVLLYSLWNKYKERTPRGLLFGLFVVLLFSFRIGVEYLKENQVSQETGIIAQYHLNIGQLLSIPFILIGLWVLLRAGKDPKNPYGYAPRDLAEEEAAARAAAVKP</sequence>
<proteinExistence type="inferred from homology"/>
<evidence type="ECO:0000313" key="9">
    <source>
        <dbReference type="Proteomes" id="UP001501243"/>
    </source>
</evidence>
<protein>
    <recommendedName>
        <fullName evidence="7">Phosphatidylglycerol--prolipoprotein diacylglyceryl transferase</fullName>
        <ecNumber evidence="7">2.5.1.145</ecNumber>
    </recommendedName>
</protein>
<dbReference type="InterPro" id="IPR001640">
    <property type="entry name" value="Lgt"/>
</dbReference>
<keyword evidence="2 7" id="KW-1003">Cell membrane</keyword>
<evidence type="ECO:0000256" key="3">
    <source>
        <dbReference type="ARBA" id="ARBA00022679"/>
    </source>
</evidence>
<feature type="transmembrane region" description="Helical" evidence="7">
    <location>
        <begin position="132"/>
        <end position="153"/>
    </location>
</feature>
<evidence type="ECO:0000256" key="4">
    <source>
        <dbReference type="ARBA" id="ARBA00022692"/>
    </source>
</evidence>